<dbReference type="RefSeq" id="WP_113676729.1">
    <property type="nucleotide sequence ID" value="NZ_CP030261.1"/>
</dbReference>
<dbReference type="OrthoDB" id="620967at2"/>
<sequence length="447" mass="51736">MQTSNFILATIAEIKTKYPFLIEDEKFDCFEDWRDEDFFLVSDGNAYFEGNFCLDLYENEEKKWLAKSLKLAVKKVEGLNIVGVFVSGDFSVSGCIVNVYGEYGSYVFIGGNVNCQSMLLGGGHVKIKGNIVAKEIVMTDYHFGSLRCLGVINSPVFIVDNHDTRFAERKNELFYYNDRDEIDPKNECEYDDETGDEIMSNELRKLLDNPLIETFEEISSELTKGELLLKASNSPAKNDDYWHNRVLSNYEDLKFVPSQYKTKKLCELALNINYNALHYVSKEFITPELCESLVKKNGNAICVIPDKFVTKEICCIATQNGFLLKRIPIRFWSEEMILLVFKNGKYEPDLNDVYSQFITKNLLVEYIKIGGSLRFDKVCEIKEIDKLLILKTVIDSGIQYLDNIFGNHFSKETVEYAFSVYKDQKEWNKYVQKYRQKFEPLGLNEYL</sequence>
<gene>
    <name evidence="1" type="ORF">HYN86_03145</name>
</gene>
<evidence type="ECO:0000313" key="2">
    <source>
        <dbReference type="Proteomes" id="UP000251561"/>
    </source>
</evidence>
<protein>
    <submittedName>
        <fullName evidence="1">Polymer-forming cytoskeletal protein</fullName>
    </submittedName>
</protein>
<keyword evidence="2" id="KW-1185">Reference proteome</keyword>
<evidence type="ECO:0000313" key="1">
    <source>
        <dbReference type="EMBL" id="AXB55650.1"/>
    </source>
</evidence>
<dbReference type="EMBL" id="CP030261">
    <property type="protein sequence ID" value="AXB55650.1"/>
    <property type="molecule type" value="Genomic_DNA"/>
</dbReference>
<dbReference type="AlphaFoldDB" id="A0A344LP08"/>
<reference evidence="1 2" key="1">
    <citation type="submission" date="2018-06" db="EMBL/GenBank/DDBJ databases">
        <title>Genome sequencing of Flavobacterium.</title>
        <authorList>
            <person name="Baek M.-G."/>
            <person name="Yi H."/>
        </authorList>
    </citation>
    <scope>NUCLEOTIDE SEQUENCE [LARGE SCALE GENOMIC DNA]</scope>
    <source>
        <strain evidence="1 2">HYN0086</strain>
    </source>
</reference>
<organism evidence="1 2">
    <name type="scientific">Flavobacterium fluviale</name>
    <dbReference type="NCBI Taxonomy" id="2249356"/>
    <lineage>
        <taxon>Bacteria</taxon>
        <taxon>Pseudomonadati</taxon>
        <taxon>Bacteroidota</taxon>
        <taxon>Flavobacteriia</taxon>
        <taxon>Flavobacteriales</taxon>
        <taxon>Flavobacteriaceae</taxon>
        <taxon>Flavobacterium</taxon>
    </lineage>
</organism>
<proteinExistence type="predicted"/>
<dbReference type="Proteomes" id="UP000251561">
    <property type="component" value="Chromosome"/>
</dbReference>
<accession>A0A344LP08</accession>
<name>A0A344LP08_9FLAO</name>
<dbReference type="KEGG" id="ffl:HYN86_03145"/>